<dbReference type="AlphaFoldDB" id="A0AAV7NJ97"/>
<protein>
    <submittedName>
        <fullName evidence="2">Uncharacterized protein</fullName>
    </submittedName>
</protein>
<proteinExistence type="predicted"/>
<evidence type="ECO:0000313" key="2">
    <source>
        <dbReference type="EMBL" id="KAJ1115586.1"/>
    </source>
</evidence>
<organism evidence="2 3">
    <name type="scientific">Pleurodeles waltl</name>
    <name type="common">Iberian ribbed newt</name>
    <dbReference type="NCBI Taxonomy" id="8319"/>
    <lineage>
        <taxon>Eukaryota</taxon>
        <taxon>Metazoa</taxon>
        <taxon>Chordata</taxon>
        <taxon>Craniata</taxon>
        <taxon>Vertebrata</taxon>
        <taxon>Euteleostomi</taxon>
        <taxon>Amphibia</taxon>
        <taxon>Batrachia</taxon>
        <taxon>Caudata</taxon>
        <taxon>Salamandroidea</taxon>
        <taxon>Salamandridae</taxon>
        <taxon>Pleurodelinae</taxon>
        <taxon>Pleurodeles</taxon>
    </lineage>
</organism>
<gene>
    <name evidence="2" type="ORF">NDU88_003808</name>
</gene>
<reference evidence="2" key="1">
    <citation type="journal article" date="2022" name="bioRxiv">
        <title>Sequencing and chromosome-scale assembly of the giantPleurodeles waltlgenome.</title>
        <authorList>
            <person name="Brown T."/>
            <person name="Elewa A."/>
            <person name="Iarovenko S."/>
            <person name="Subramanian E."/>
            <person name="Araus A.J."/>
            <person name="Petzold A."/>
            <person name="Susuki M."/>
            <person name="Suzuki K.-i.T."/>
            <person name="Hayashi T."/>
            <person name="Toyoda A."/>
            <person name="Oliveira C."/>
            <person name="Osipova E."/>
            <person name="Leigh N.D."/>
            <person name="Simon A."/>
            <person name="Yun M.H."/>
        </authorList>
    </citation>
    <scope>NUCLEOTIDE SEQUENCE</scope>
    <source>
        <strain evidence="2">20211129_DDA</strain>
        <tissue evidence="2">Liver</tissue>
    </source>
</reference>
<comment type="caution">
    <text evidence="2">The sequence shown here is derived from an EMBL/GenBank/DDBJ whole genome shotgun (WGS) entry which is preliminary data.</text>
</comment>
<feature type="compositionally biased region" description="Polar residues" evidence="1">
    <location>
        <begin position="56"/>
        <end position="76"/>
    </location>
</feature>
<name>A0AAV7NJ97_PLEWA</name>
<evidence type="ECO:0000313" key="3">
    <source>
        <dbReference type="Proteomes" id="UP001066276"/>
    </source>
</evidence>
<keyword evidence="3" id="KW-1185">Reference proteome</keyword>
<dbReference type="EMBL" id="JANPWB010000012">
    <property type="protein sequence ID" value="KAJ1115586.1"/>
    <property type="molecule type" value="Genomic_DNA"/>
</dbReference>
<feature type="compositionally biased region" description="Basic and acidic residues" evidence="1">
    <location>
        <begin position="39"/>
        <end position="55"/>
    </location>
</feature>
<sequence length="83" mass="9232">MTTWKQKVSGTRKSGFLWIRRMGVRSGPHRQLRAKSWRRKTDRDQISPSEMKERNPASTEDSSTVDNGAQGDSVTGTPLEGGG</sequence>
<feature type="compositionally biased region" description="Basic residues" evidence="1">
    <location>
        <begin position="27"/>
        <end position="38"/>
    </location>
</feature>
<dbReference type="Proteomes" id="UP001066276">
    <property type="component" value="Chromosome 8"/>
</dbReference>
<evidence type="ECO:0000256" key="1">
    <source>
        <dbReference type="SAM" id="MobiDB-lite"/>
    </source>
</evidence>
<accession>A0AAV7NJ97</accession>
<feature type="compositionally biased region" description="Polar residues" evidence="1">
    <location>
        <begin position="1"/>
        <end position="12"/>
    </location>
</feature>
<feature type="region of interest" description="Disordered" evidence="1">
    <location>
        <begin position="1"/>
        <end position="83"/>
    </location>
</feature>